<name>W7IMA6_9PSEU</name>
<keyword evidence="5 7" id="KW-0408">Iron</keyword>
<dbReference type="GO" id="GO:0004497">
    <property type="term" value="F:monooxygenase activity"/>
    <property type="evidence" value="ECO:0007669"/>
    <property type="project" value="UniProtKB-KW"/>
</dbReference>
<evidence type="ECO:0000256" key="3">
    <source>
        <dbReference type="ARBA" id="ARBA00022723"/>
    </source>
</evidence>
<keyword evidence="6 7" id="KW-0503">Monooxygenase</keyword>
<dbReference type="Pfam" id="PF00067">
    <property type="entry name" value="p450"/>
    <property type="match status" value="1"/>
</dbReference>
<feature type="compositionally biased region" description="Basic and acidic residues" evidence="8">
    <location>
        <begin position="317"/>
        <end position="332"/>
    </location>
</feature>
<dbReference type="eggNOG" id="COG2124">
    <property type="taxonomic scope" value="Bacteria"/>
</dbReference>
<evidence type="ECO:0000256" key="6">
    <source>
        <dbReference type="ARBA" id="ARBA00023033"/>
    </source>
</evidence>
<evidence type="ECO:0000256" key="8">
    <source>
        <dbReference type="SAM" id="MobiDB-lite"/>
    </source>
</evidence>
<dbReference type="OrthoDB" id="141712at2"/>
<dbReference type="GO" id="GO:0016705">
    <property type="term" value="F:oxidoreductase activity, acting on paired donors, with incorporation or reduction of molecular oxygen"/>
    <property type="evidence" value="ECO:0007669"/>
    <property type="project" value="InterPro"/>
</dbReference>
<accession>W7IMA6</accession>
<dbReference type="Proteomes" id="UP000019277">
    <property type="component" value="Unassembled WGS sequence"/>
</dbReference>
<keyword evidence="10" id="KW-1185">Reference proteome</keyword>
<dbReference type="STRING" id="909613.UO65_3246"/>
<evidence type="ECO:0000256" key="5">
    <source>
        <dbReference type="ARBA" id="ARBA00023004"/>
    </source>
</evidence>
<dbReference type="GO" id="GO:0020037">
    <property type="term" value="F:heme binding"/>
    <property type="evidence" value="ECO:0007669"/>
    <property type="project" value="InterPro"/>
</dbReference>
<evidence type="ECO:0000256" key="2">
    <source>
        <dbReference type="ARBA" id="ARBA00022617"/>
    </source>
</evidence>
<dbReference type="PATRIC" id="fig|909613.9.peg.3248"/>
<dbReference type="RefSeq" id="WP_035283250.1">
    <property type="nucleotide sequence ID" value="NZ_AYXG01000109.1"/>
</dbReference>
<dbReference type="InterPro" id="IPR036396">
    <property type="entry name" value="Cyt_P450_sf"/>
</dbReference>
<evidence type="ECO:0000256" key="7">
    <source>
        <dbReference type="RuleBase" id="RU000461"/>
    </source>
</evidence>
<dbReference type="PANTHER" id="PTHR46696:SF1">
    <property type="entry name" value="CYTOCHROME P450 YJIB-RELATED"/>
    <property type="match status" value="1"/>
</dbReference>
<dbReference type="SUPFAM" id="SSF48264">
    <property type="entry name" value="Cytochrome P450"/>
    <property type="match status" value="1"/>
</dbReference>
<dbReference type="Gene3D" id="1.10.630.10">
    <property type="entry name" value="Cytochrome P450"/>
    <property type="match status" value="1"/>
</dbReference>
<comment type="caution">
    <text evidence="9">The sequence shown here is derived from an EMBL/GenBank/DDBJ whole genome shotgun (WGS) entry which is preliminary data.</text>
</comment>
<comment type="similarity">
    <text evidence="1 7">Belongs to the cytochrome P450 family.</text>
</comment>
<organism evidence="9 10">
    <name type="scientific">Actinokineospora spheciospongiae</name>
    <dbReference type="NCBI Taxonomy" id="909613"/>
    <lineage>
        <taxon>Bacteria</taxon>
        <taxon>Bacillati</taxon>
        <taxon>Actinomycetota</taxon>
        <taxon>Actinomycetes</taxon>
        <taxon>Pseudonocardiales</taxon>
        <taxon>Pseudonocardiaceae</taxon>
        <taxon>Actinokineospora</taxon>
    </lineage>
</organism>
<dbReference type="InterPro" id="IPR017972">
    <property type="entry name" value="Cyt_P450_CS"/>
</dbReference>
<dbReference type="GO" id="GO:0005506">
    <property type="term" value="F:iron ion binding"/>
    <property type="evidence" value="ECO:0007669"/>
    <property type="project" value="InterPro"/>
</dbReference>
<dbReference type="FunFam" id="1.10.630.10:FF:000018">
    <property type="entry name" value="Cytochrome P450 monooxygenase"/>
    <property type="match status" value="1"/>
</dbReference>
<dbReference type="InterPro" id="IPR002397">
    <property type="entry name" value="Cyt_P450_B"/>
</dbReference>
<proteinExistence type="inferred from homology"/>
<reference evidence="9 10" key="1">
    <citation type="journal article" date="2014" name="Genome Announc.">
        <title>Draft Genome Sequence of the Antitrypanosomally Active Sponge-Associated Bacterium Actinokineospora sp. Strain EG49.</title>
        <authorList>
            <person name="Harjes J."/>
            <person name="Ryu T."/>
            <person name="Abdelmohsen U.R."/>
            <person name="Moitinho-Silva L."/>
            <person name="Horn H."/>
            <person name="Ravasi T."/>
            <person name="Hentschel U."/>
        </authorList>
    </citation>
    <scope>NUCLEOTIDE SEQUENCE [LARGE SCALE GENOMIC DNA]</scope>
    <source>
        <strain evidence="9 10">EG49</strain>
    </source>
</reference>
<feature type="region of interest" description="Disordered" evidence="8">
    <location>
        <begin position="315"/>
        <end position="336"/>
    </location>
</feature>
<dbReference type="EMBL" id="AYXG01000109">
    <property type="protein sequence ID" value="EWC61508.1"/>
    <property type="molecule type" value="Genomic_DNA"/>
</dbReference>
<dbReference type="PROSITE" id="PS00086">
    <property type="entry name" value="CYTOCHROME_P450"/>
    <property type="match status" value="1"/>
</dbReference>
<keyword evidence="3 7" id="KW-0479">Metal-binding</keyword>
<keyword evidence="4 7" id="KW-0560">Oxidoreductase</keyword>
<sequence length="398" mass="43273">MAETQRVHVYPFGEVTGLEVHPVFAELRESEPLARVRLPHGGEGWLVTRYADVKLVNSDPRFTRSPVGGGVPRTTALPRRADSILGMDPPGHTRLRALVSKAFTPRRVERLRPRVEQVVAALLDRVEEIGPGADLVAGLSLPLTITVICDLLGVPYRDHAEFRRWSDAMMSTTAVDPAEAAHSEAALRAYLARLVAERRAHPRDDLLGHLVAARDRGSRLTEPELVSFGVTLLIAGHETAANQLSNFAYVLLTTPSLLAALRADRGLLPGAVEELLRFVPLGNGIGNARVARVDVELSGGVVRAGEHVFAAGVNANRDPRAFPDPDTPDPRRTPNPHLAFGHGPHYCLGAQLARMELTVALGALLDRFPALALAVDPGDVPWKRGRLLRGPDRLPVRW</sequence>
<gene>
    <name evidence="9" type="ORF">UO65_3246</name>
</gene>
<dbReference type="PRINTS" id="PR00385">
    <property type="entry name" value="P450"/>
</dbReference>
<evidence type="ECO:0000313" key="10">
    <source>
        <dbReference type="Proteomes" id="UP000019277"/>
    </source>
</evidence>
<dbReference type="AlphaFoldDB" id="W7IMA6"/>
<protein>
    <submittedName>
        <fullName evidence="9">Putative cytochrome P450 hydroxylase</fullName>
    </submittedName>
</protein>
<evidence type="ECO:0000256" key="1">
    <source>
        <dbReference type="ARBA" id="ARBA00010617"/>
    </source>
</evidence>
<evidence type="ECO:0000313" key="9">
    <source>
        <dbReference type="EMBL" id="EWC61508.1"/>
    </source>
</evidence>
<dbReference type="PRINTS" id="PR00359">
    <property type="entry name" value="BP450"/>
</dbReference>
<evidence type="ECO:0000256" key="4">
    <source>
        <dbReference type="ARBA" id="ARBA00023002"/>
    </source>
</evidence>
<dbReference type="InterPro" id="IPR001128">
    <property type="entry name" value="Cyt_P450"/>
</dbReference>
<dbReference type="CDD" id="cd11031">
    <property type="entry name" value="Cyp158A-like"/>
    <property type="match status" value="1"/>
</dbReference>
<dbReference type="PANTHER" id="PTHR46696">
    <property type="entry name" value="P450, PUTATIVE (EUROFUNG)-RELATED"/>
    <property type="match status" value="1"/>
</dbReference>
<keyword evidence="2 7" id="KW-0349">Heme</keyword>